<dbReference type="InParanoid" id="A0A804QA81"/>
<evidence type="ECO:0000256" key="6">
    <source>
        <dbReference type="ARBA" id="ARBA00023163"/>
    </source>
</evidence>
<evidence type="ECO:0000256" key="7">
    <source>
        <dbReference type="PROSITE-ProRule" id="PRU00042"/>
    </source>
</evidence>
<feature type="compositionally biased region" description="Basic and acidic residues" evidence="8">
    <location>
        <begin position="1"/>
        <end position="10"/>
    </location>
</feature>
<keyword evidence="6" id="KW-0804">Transcription</keyword>
<dbReference type="AlphaFoldDB" id="A0A804QA81"/>
<feature type="domain" description="C2H2-type" evidence="9">
    <location>
        <begin position="77"/>
        <end position="104"/>
    </location>
</feature>
<dbReference type="GO" id="GO:0005634">
    <property type="term" value="C:nucleus"/>
    <property type="evidence" value="ECO:0000318"/>
    <property type="project" value="GO_Central"/>
</dbReference>
<reference evidence="10" key="3">
    <citation type="submission" date="2021-05" db="UniProtKB">
        <authorList>
            <consortium name="EnsemblPlants"/>
        </authorList>
    </citation>
    <scope>IDENTIFICATION</scope>
    <source>
        <strain evidence="10">cv. B73</strain>
    </source>
</reference>
<keyword evidence="2" id="KW-0677">Repeat</keyword>
<keyword evidence="1" id="KW-0479">Metal-binding</keyword>
<evidence type="ECO:0000313" key="11">
    <source>
        <dbReference type="Proteomes" id="UP000007305"/>
    </source>
</evidence>
<reference evidence="11" key="1">
    <citation type="submission" date="2015-12" db="EMBL/GenBank/DDBJ databases">
        <title>Update maize B73 reference genome by single molecule sequencing technologies.</title>
        <authorList>
            <consortium name="Maize Genome Sequencing Project"/>
            <person name="Ware D."/>
        </authorList>
    </citation>
    <scope>NUCLEOTIDE SEQUENCE [LARGE SCALE GENOMIC DNA]</scope>
    <source>
        <strain evidence="11">cv. B73</strain>
    </source>
</reference>
<protein>
    <recommendedName>
        <fullName evidence="9">C2H2-type domain-containing protein</fullName>
    </recommendedName>
</protein>
<dbReference type="GO" id="GO:0008270">
    <property type="term" value="F:zinc ion binding"/>
    <property type="evidence" value="ECO:0007669"/>
    <property type="project" value="UniProtKB-KW"/>
</dbReference>
<dbReference type="InterPro" id="IPR044653">
    <property type="entry name" value="AZF1/2/3-like"/>
</dbReference>
<dbReference type="InterPro" id="IPR013087">
    <property type="entry name" value="Znf_C2H2_type"/>
</dbReference>
<dbReference type="GO" id="GO:0000976">
    <property type="term" value="F:transcription cis-regulatory region binding"/>
    <property type="evidence" value="ECO:0000318"/>
    <property type="project" value="GO_Central"/>
</dbReference>
<dbReference type="Gramene" id="Zm00001eb312310_T001">
    <property type="protein sequence ID" value="Zm00001eb312310_P001"/>
    <property type="gene ID" value="Zm00001eb312310"/>
</dbReference>
<dbReference type="GO" id="GO:0003700">
    <property type="term" value="F:DNA-binding transcription factor activity"/>
    <property type="evidence" value="ECO:0000318"/>
    <property type="project" value="GO_Central"/>
</dbReference>
<sequence>MFSHGLRDGDTTDATRAVGMGPTSANMADGYKCSVCEKVFTSYQALGGHKTSHRKPPAAAAPSDKASSSGTAHEKLHQCSLCPRTFSSGQMLGEHMTSHRKPSPPVMVRDFDLNMPSEAEPEAAPPDVKRACTDDDVAGD</sequence>
<dbReference type="PANTHER" id="PTHR45988">
    <property type="entry name" value="C2H2 TYPE ZINC FINGER TRANSCRIPTION FACTOR FAMILY-RELATED"/>
    <property type="match status" value="1"/>
</dbReference>
<keyword evidence="3 7" id="KW-0863">Zinc-finger</keyword>
<evidence type="ECO:0000256" key="2">
    <source>
        <dbReference type="ARBA" id="ARBA00022737"/>
    </source>
</evidence>
<evidence type="ECO:0000256" key="4">
    <source>
        <dbReference type="ARBA" id="ARBA00022833"/>
    </source>
</evidence>
<dbReference type="GO" id="GO:0006355">
    <property type="term" value="P:regulation of DNA-templated transcription"/>
    <property type="evidence" value="ECO:0000318"/>
    <property type="project" value="GO_Central"/>
</dbReference>
<evidence type="ECO:0000259" key="9">
    <source>
        <dbReference type="PROSITE" id="PS50157"/>
    </source>
</evidence>
<evidence type="ECO:0000313" key="10">
    <source>
        <dbReference type="EnsemblPlants" id="Zm00001eb312310_P001"/>
    </source>
</evidence>
<dbReference type="SMART" id="SM00355">
    <property type="entry name" value="ZnF_C2H2"/>
    <property type="match status" value="2"/>
</dbReference>
<dbReference type="Pfam" id="PF13912">
    <property type="entry name" value="zf-C2H2_6"/>
    <property type="match status" value="2"/>
</dbReference>
<feature type="compositionally biased region" description="Low complexity" evidence="8">
    <location>
        <begin position="57"/>
        <end position="69"/>
    </location>
</feature>
<feature type="domain" description="C2H2-type" evidence="9">
    <location>
        <begin position="31"/>
        <end position="58"/>
    </location>
</feature>
<dbReference type="PANTHER" id="PTHR45988:SF32">
    <property type="entry name" value="OS07G0588600 PROTEIN"/>
    <property type="match status" value="1"/>
</dbReference>
<dbReference type="SUPFAM" id="SSF57667">
    <property type="entry name" value="beta-beta-alpha zinc fingers"/>
    <property type="match status" value="1"/>
</dbReference>
<evidence type="ECO:0000256" key="5">
    <source>
        <dbReference type="ARBA" id="ARBA00023015"/>
    </source>
</evidence>
<evidence type="ECO:0000256" key="1">
    <source>
        <dbReference type="ARBA" id="ARBA00022723"/>
    </source>
</evidence>
<accession>A0A804QA81</accession>
<dbReference type="Gene3D" id="3.30.160.60">
    <property type="entry name" value="Classic Zinc Finger"/>
    <property type="match status" value="1"/>
</dbReference>
<dbReference type="EnsemblPlants" id="Zm00001eb312310_T001">
    <property type="protein sequence ID" value="Zm00001eb312310_P001"/>
    <property type="gene ID" value="Zm00001eb312310"/>
</dbReference>
<keyword evidence="11" id="KW-1185">Reference proteome</keyword>
<feature type="region of interest" description="Disordered" evidence="8">
    <location>
        <begin position="93"/>
        <end position="140"/>
    </location>
</feature>
<evidence type="ECO:0000256" key="3">
    <source>
        <dbReference type="ARBA" id="ARBA00022771"/>
    </source>
</evidence>
<feature type="region of interest" description="Disordered" evidence="8">
    <location>
        <begin position="47"/>
        <end position="76"/>
    </location>
</feature>
<dbReference type="Proteomes" id="UP000007305">
    <property type="component" value="Chromosome 7"/>
</dbReference>
<reference evidence="10" key="2">
    <citation type="submission" date="2019-07" db="EMBL/GenBank/DDBJ databases">
        <authorList>
            <person name="Seetharam A."/>
            <person name="Woodhouse M."/>
            <person name="Cannon E."/>
        </authorList>
    </citation>
    <scope>NUCLEOTIDE SEQUENCE [LARGE SCALE GENOMIC DNA]</scope>
    <source>
        <strain evidence="10">cv. B73</strain>
    </source>
</reference>
<keyword evidence="4" id="KW-0862">Zinc</keyword>
<name>A0A804QA81_MAIZE</name>
<proteinExistence type="predicted"/>
<dbReference type="PROSITE" id="PS50157">
    <property type="entry name" value="ZINC_FINGER_C2H2_2"/>
    <property type="match status" value="2"/>
</dbReference>
<evidence type="ECO:0000256" key="8">
    <source>
        <dbReference type="SAM" id="MobiDB-lite"/>
    </source>
</evidence>
<feature type="region of interest" description="Disordered" evidence="8">
    <location>
        <begin position="1"/>
        <end position="23"/>
    </location>
</feature>
<dbReference type="InterPro" id="IPR036236">
    <property type="entry name" value="Znf_C2H2_sf"/>
</dbReference>
<keyword evidence="5" id="KW-0805">Transcription regulation</keyword>
<dbReference type="PROSITE" id="PS00028">
    <property type="entry name" value="ZINC_FINGER_C2H2_1"/>
    <property type="match status" value="2"/>
</dbReference>
<organism evidence="10 11">
    <name type="scientific">Zea mays</name>
    <name type="common">Maize</name>
    <dbReference type="NCBI Taxonomy" id="4577"/>
    <lineage>
        <taxon>Eukaryota</taxon>
        <taxon>Viridiplantae</taxon>
        <taxon>Streptophyta</taxon>
        <taxon>Embryophyta</taxon>
        <taxon>Tracheophyta</taxon>
        <taxon>Spermatophyta</taxon>
        <taxon>Magnoliopsida</taxon>
        <taxon>Liliopsida</taxon>
        <taxon>Poales</taxon>
        <taxon>Poaceae</taxon>
        <taxon>PACMAD clade</taxon>
        <taxon>Panicoideae</taxon>
        <taxon>Andropogonodae</taxon>
        <taxon>Andropogoneae</taxon>
        <taxon>Tripsacinae</taxon>
        <taxon>Zea</taxon>
    </lineage>
</organism>